<accession>A0ABV8H906</accession>
<proteinExistence type="predicted"/>
<evidence type="ECO:0000313" key="1">
    <source>
        <dbReference type="EMBL" id="MFC4026731.1"/>
    </source>
</evidence>
<dbReference type="NCBIfam" id="TIGR01200">
    <property type="entry name" value="GLPGLI"/>
    <property type="match status" value="1"/>
</dbReference>
<dbReference type="Pfam" id="PF09697">
    <property type="entry name" value="Porph_ging"/>
    <property type="match status" value="1"/>
</dbReference>
<protein>
    <submittedName>
        <fullName evidence="1">GLPGLI family protein</fullName>
    </submittedName>
</protein>
<dbReference type="RefSeq" id="WP_386270344.1">
    <property type="nucleotide sequence ID" value="NZ_JBHSAS010000006.1"/>
</dbReference>
<dbReference type="Proteomes" id="UP001595793">
    <property type="component" value="Unassembled WGS sequence"/>
</dbReference>
<gene>
    <name evidence="1" type="ORF">ACFOS1_04900</name>
</gene>
<sequence>MNTKTSLVVILMVLTSCFLRGQNGYAYYKKRLLNDANKENVNSKFQKAIKMLHEQDFILSFNTQNALFKKVDNMSIETNKSFEAYTRALSGFTGQTYFDRRKKNVIHKKEFLGNFFLINKKKINWTLTKEQLKISSFECYKAVAKETINSPTGFHEIDLIAWYAPDISLPYGPDGYGGLPGLIICLKNNGRVTTLKKIELLNDKELVNINFILEGKYVTENEYDKMVIKAFENRF</sequence>
<evidence type="ECO:0000313" key="2">
    <source>
        <dbReference type="Proteomes" id="UP001595793"/>
    </source>
</evidence>
<name>A0ABV8H906_9FLAO</name>
<keyword evidence="2" id="KW-1185">Reference proteome</keyword>
<organism evidence="1 2">
    <name type="scientific">Zunongwangia endophytica</name>
    <dbReference type="NCBI Taxonomy" id="1808945"/>
    <lineage>
        <taxon>Bacteria</taxon>
        <taxon>Pseudomonadati</taxon>
        <taxon>Bacteroidota</taxon>
        <taxon>Flavobacteriia</taxon>
        <taxon>Flavobacteriales</taxon>
        <taxon>Flavobacteriaceae</taxon>
        <taxon>Zunongwangia</taxon>
    </lineage>
</organism>
<comment type="caution">
    <text evidence="1">The sequence shown here is derived from an EMBL/GenBank/DDBJ whole genome shotgun (WGS) entry which is preliminary data.</text>
</comment>
<dbReference type="PROSITE" id="PS51257">
    <property type="entry name" value="PROKAR_LIPOPROTEIN"/>
    <property type="match status" value="1"/>
</dbReference>
<dbReference type="EMBL" id="JBHSAS010000006">
    <property type="protein sequence ID" value="MFC4026731.1"/>
    <property type="molecule type" value="Genomic_DNA"/>
</dbReference>
<reference evidence="2" key="1">
    <citation type="journal article" date="2019" name="Int. J. Syst. Evol. Microbiol.">
        <title>The Global Catalogue of Microorganisms (GCM) 10K type strain sequencing project: providing services to taxonomists for standard genome sequencing and annotation.</title>
        <authorList>
            <consortium name="The Broad Institute Genomics Platform"/>
            <consortium name="The Broad Institute Genome Sequencing Center for Infectious Disease"/>
            <person name="Wu L."/>
            <person name="Ma J."/>
        </authorList>
    </citation>
    <scope>NUCLEOTIDE SEQUENCE [LARGE SCALE GENOMIC DNA]</scope>
    <source>
        <strain evidence="2">CECT 9128</strain>
    </source>
</reference>
<dbReference type="InterPro" id="IPR005901">
    <property type="entry name" value="GLPGLI"/>
</dbReference>